<protein>
    <submittedName>
        <fullName evidence="1">Uncharacterized protein</fullName>
    </submittedName>
</protein>
<dbReference type="Gene3D" id="2.60.40.2310">
    <property type="match status" value="1"/>
</dbReference>
<organism evidence="1">
    <name type="scientific">Zea mays</name>
    <name type="common">Maize</name>
    <dbReference type="NCBI Taxonomy" id="4577"/>
    <lineage>
        <taxon>Eukaryota</taxon>
        <taxon>Viridiplantae</taxon>
        <taxon>Streptophyta</taxon>
        <taxon>Embryophyta</taxon>
        <taxon>Tracheophyta</taxon>
        <taxon>Spermatophyta</taxon>
        <taxon>Magnoliopsida</taxon>
        <taxon>Liliopsida</taxon>
        <taxon>Poales</taxon>
        <taxon>Poaceae</taxon>
        <taxon>PACMAD clade</taxon>
        <taxon>Panicoideae</taxon>
        <taxon>Andropogonodae</taxon>
        <taxon>Andropogoneae</taxon>
        <taxon>Tripsacinae</taxon>
        <taxon>Zea</taxon>
    </lineage>
</organism>
<proteinExistence type="evidence at transcript level"/>
<name>C0P632_MAIZE</name>
<evidence type="ECO:0000313" key="1">
    <source>
        <dbReference type="EMBL" id="ACN28448.1"/>
    </source>
</evidence>
<reference evidence="1" key="1">
    <citation type="journal article" date="2009" name="PLoS Genet.">
        <title>Sequencing, mapping, and analysis of 27,455 maize full-length cDNAs.</title>
        <authorList>
            <person name="Soderlund C."/>
            <person name="Descour A."/>
            <person name="Kudrna D."/>
            <person name="Bomhoff M."/>
            <person name="Boyd L."/>
            <person name="Currie J."/>
            <person name="Angelova A."/>
            <person name="Collura K."/>
            <person name="Wissotski M."/>
            <person name="Ashley E."/>
            <person name="Morrow D."/>
            <person name="Fernandes J."/>
            <person name="Walbot V."/>
            <person name="Yu Y."/>
        </authorList>
    </citation>
    <scope>NUCLEOTIDE SEQUENCE</scope>
    <source>
        <strain evidence="1">B73</strain>
    </source>
</reference>
<accession>C0P632</accession>
<sequence length="35" mass="3731">MEPGSSLVRSGALTWSDGRHVVRSPIVVTVQAPLQ</sequence>
<dbReference type="AlphaFoldDB" id="C0P632"/>
<dbReference type="EMBL" id="BT063751">
    <property type="protein sequence ID" value="ACN28448.1"/>
    <property type="molecule type" value="mRNA"/>
</dbReference>